<dbReference type="Pfam" id="PF07715">
    <property type="entry name" value="Plug"/>
    <property type="match status" value="1"/>
</dbReference>
<feature type="domain" description="TonB-dependent receptor-like beta-barrel" evidence="11">
    <location>
        <begin position="405"/>
        <end position="973"/>
    </location>
</feature>
<dbReference type="Gene3D" id="2.60.40.1120">
    <property type="entry name" value="Carboxypeptidase-like, regulatory domain"/>
    <property type="match status" value="1"/>
</dbReference>
<feature type="domain" description="TonB-dependent receptor plug" evidence="12">
    <location>
        <begin position="114"/>
        <end position="222"/>
    </location>
</feature>
<dbReference type="Pfam" id="PF00593">
    <property type="entry name" value="TonB_dep_Rec_b-barrel"/>
    <property type="match status" value="1"/>
</dbReference>
<comment type="caution">
    <text evidence="13">The sequence shown here is derived from an EMBL/GenBank/DDBJ whole genome shotgun (WGS) entry which is preliminary data.</text>
</comment>
<dbReference type="Pfam" id="PF13715">
    <property type="entry name" value="CarbopepD_reg_2"/>
    <property type="match status" value="1"/>
</dbReference>
<evidence type="ECO:0000256" key="10">
    <source>
        <dbReference type="SAM" id="SignalP"/>
    </source>
</evidence>
<reference evidence="13 14" key="1">
    <citation type="submission" date="2018-06" db="EMBL/GenBank/DDBJ databases">
        <title>Genomic Encyclopedia of Archaeal and Bacterial Type Strains, Phase II (KMG-II): from individual species to whole genera.</title>
        <authorList>
            <person name="Goeker M."/>
        </authorList>
    </citation>
    <scope>NUCLEOTIDE SEQUENCE [LARGE SCALE GENOMIC DNA]</scope>
    <source>
        <strain evidence="13 14">DSM 14825</strain>
    </source>
</reference>
<evidence type="ECO:0000259" key="11">
    <source>
        <dbReference type="Pfam" id="PF00593"/>
    </source>
</evidence>
<organism evidence="13 14">
    <name type="scientific">Pedobacter cryoconitis</name>
    <dbReference type="NCBI Taxonomy" id="188932"/>
    <lineage>
        <taxon>Bacteria</taxon>
        <taxon>Pseudomonadati</taxon>
        <taxon>Bacteroidota</taxon>
        <taxon>Sphingobacteriia</taxon>
        <taxon>Sphingobacteriales</taxon>
        <taxon>Sphingobacteriaceae</taxon>
        <taxon>Pedobacter</taxon>
    </lineage>
</organism>
<keyword evidence="2 8" id="KW-0813">Transport</keyword>
<dbReference type="InterPro" id="IPR036942">
    <property type="entry name" value="Beta-barrel_TonB_sf"/>
</dbReference>
<keyword evidence="6 8" id="KW-0472">Membrane</keyword>
<dbReference type="Gene3D" id="2.40.170.20">
    <property type="entry name" value="TonB-dependent receptor, beta-barrel domain"/>
    <property type="match status" value="1"/>
</dbReference>
<feature type="signal peptide" evidence="10">
    <location>
        <begin position="1"/>
        <end position="21"/>
    </location>
</feature>
<feature type="chain" id="PRO_5016330140" evidence="10">
    <location>
        <begin position="22"/>
        <end position="1017"/>
    </location>
</feature>
<keyword evidence="7 8" id="KW-0998">Cell outer membrane</keyword>
<keyword evidence="5 9" id="KW-0798">TonB box</keyword>
<dbReference type="PROSITE" id="PS52016">
    <property type="entry name" value="TONB_DEPENDENT_REC_3"/>
    <property type="match status" value="1"/>
</dbReference>
<evidence type="ECO:0000256" key="4">
    <source>
        <dbReference type="ARBA" id="ARBA00022692"/>
    </source>
</evidence>
<evidence type="ECO:0000256" key="6">
    <source>
        <dbReference type="ARBA" id="ARBA00023136"/>
    </source>
</evidence>
<dbReference type="Proteomes" id="UP000249754">
    <property type="component" value="Unassembled WGS sequence"/>
</dbReference>
<dbReference type="NCBIfam" id="TIGR04056">
    <property type="entry name" value="OMP_RagA_SusC"/>
    <property type="match status" value="1"/>
</dbReference>
<accession>A0A327SNU9</accession>
<evidence type="ECO:0000259" key="12">
    <source>
        <dbReference type="Pfam" id="PF07715"/>
    </source>
</evidence>
<keyword evidence="3 8" id="KW-1134">Transmembrane beta strand</keyword>
<dbReference type="InterPro" id="IPR000531">
    <property type="entry name" value="Beta-barrel_TonB"/>
</dbReference>
<dbReference type="NCBIfam" id="TIGR04057">
    <property type="entry name" value="SusC_RagA_signa"/>
    <property type="match status" value="1"/>
</dbReference>
<protein>
    <submittedName>
        <fullName evidence="13">TonB-linked SusC/RagA family outer membrane protein</fullName>
    </submittedName>
</protein>
<dbReference type="InterPro" id="IPR023996">
    <property type="entry name" value="TonB-dep_OMP_SusC/RagA"/>
</dbReference>
<evidence type="ECO:0000256" key="9">
    <source>
        <dbReference type="RuleBase" id="RU003357"/>
    </source>
</evidence>
<evidence type="ECO:0000313" key="13">
    <source>
        <dbReference type="EMBL" id="RAJ29233.1"/>
    </source>
</evidence>
<gene>
    <name evidence="13" type="ORF">LY11_02937</name>
</gene>
<keyword evidence="10" id="KW-0732">Signal</keyword>
<proteinExistence type="inferred from homology"/>
<dbReference type="InterPro" id="IPR023997">
    <property type="entry name" value="TonB-dep_OMP_SusC/RagA_CS"/>
</dbReference>
<keyword evidence="4 8" id="KW-0812">Transmembrane</keyword>
<evidence type="ECO:0000256" key="7">
    <source>
        <dbReference type="ARBA" id="ARBA00023237"/>
    </source>
</evidence>
<evidence type="ECO:0000256" key="8">
    <source>
        <dbReference type="PROSITE-ProRule" id="PRU01360"/>
    </source>
</evidence>
<dbReference type="SUPFAM" id="SSF56935">
    <property type="entry name" value="Porins"/>
    <property type="match status" value="1"/>
</dbReference>
<comment type="subcellular location">
    <subcellularLocation>
        <location evidence="1 8">Cell outer membrane</location>
        <topology evidence="1 8">Multi-pass membrane protein</topology>
    </subcellularLocation>
</comment>
<sequence length="1017" mass="110278">MKKKISLLTVFLFAGLLVATAQDIQVNGIVKDAQGEPLPGVSVKLQGTTKATSTTAKGTFTLSAPAAGTLIFRSIGFITKEQAVNNRQQINITLEADNTNLDELVVVGYGSVRKSDLTGSVASISSKDIKATPVASLTQAIQGRAAGVRVSQSSNAPGGGMNIRIRGGNSIQGGNEPLYVIDGYPLYNENGPGINPNDVESMEILKDASAAAIYGSRGANGVIIITTKRGKAGLNRIQFESYYGIQKLRKKLDLLDASQLATLVNDGIANVNGDNIGKPGYPKPLTYTDAQIAALGKGTDWQDEIFQTAPIQNYQLTFSGGTDKSQYAVAGNYFSQGGIVTNSDFNRGSVRVNLDQQLSSKFKFSNSLTVTNSKSNSVATDGDGGGNGGVVYGALFFSPTVPVYDAQGDYSMNNRPGGLLISNPLALAKERTNIELKTRLLGNTSLEYKITEGLTLKTMFGANMAFNKTNFYLPRTVYSGLATNGRAEITNSRYFEWLNENTLTYKKVISKIHSFNFLVGYTFQNANYEDVKASAQNFASDIQKYNNMGAAQQTNPNTSNAYDWSLRSYLGRINYDLDSKYLFTLSGRYDGSSRFGDGKKYSFFPSGSAAWRLSNEPFMRKLTAVSDLKFRASYGLTGNQEIGQYQSLGALQTDGYNFGNVIVIGYAPNRIANPNLKWETTAQLNFGVDLGLFKNRITLTTDWYQKKTKDLLYNVSLPITSGFSTSLQNIGKVKNEGLEFAVNTVNLNGAFQWNTNFNISFNKNKILDLGAVTDDIPSGGASGHLQLGSSGILRVGQPIGVFYGLVTDGIFQNAAEVAASGQKNAKPGERRYKDVNGDGVVNSTDRVILGHAQPDYTFGFTNNFSYKGFDLSIFIQGVQGNSIFNLNRYEMESMTGVSNQSATVLDRWTPANPGNDMPRASSAGSPYQVTSHQIEDGSYIRLKNVQLGYNFSPGLLKRIRLSNVKVYISGQNLITKTKYSGYDPEVSRFGQDNLSQGTDYGSYPSSKIFLVGINIGL</sequence>
<dbReference type="AlphaFoldDB" id="A0A327SNU9"/>
<dbReference type="Gene3D" id="2.170.130.10">
    <property type="entry name" value="TonB-dependent receptor, plug domain"/>
    <property type="match status" value="1"/>
</dbReference>
<comment type="similarity">
    <text evidence="8 9">Belongs to the TonB-dependent receptor family.</text>
</comment>
<dbReference type="FunFam" id="2.170.130.10:FF:000008">
    <property type="entry name" value="SusC/RagA family TonB-linked outer membrane protein"/>
    <property type="match status" value="1"/>
</dbReference>
<dbReference type="SUPFAM" id="SSF49464">
    <property type="entry name" value="Carboxypeptidase regulatory domain-like"/>
    <property type="match status" value="1"/>
</dbReference>
<evidence type="ECO:0000313" key="14">
    <source>
        <dbReference type="Proteomes" id="UP000249754"/>
    </source>
</evidence>
<dbReference type="OrthoDB" id="9768177at2"/>
<dbReference type="InterPro" id="IPR037066">
    <property type="entry name" value="Plug_dom_sf"/>
</dbReference>
<evidence type="ECO:0000256" key="1">
    <source>
        <dbReference type="ARBA" id="ARBA00004571"/>
    </source>
</evidence>
<evidence type="ECO:0000256" key="3">
    <source>
        <dbReference type="ARBA" id="ARBA00022452"/>
    </source>
</evidence>
<dbReference type="GO" id="GO:0009279">
    <property type="term" value="C:cell outer membrane"/>
    <property type="evidence" value="ECO:0007669"/>
    <property type="project" value="UniProtKB-SubCell"/>
</dbReference>
<dbReference type="RefSeq" id="WP_111634396.1">
    <property type="nucleotide sequence ID" value="NZ_QLLR01000014.1"/>
</dbReference>
<evidence type="ECO:0000256" key="5">
    <source>
        <dbReference type="ARBA" id="ARBA00023077"/>
    </source>
</evidence>
<evidence type="ECO:0000256" key="2">
    <source>
        <dbReference type="ARBA" id="ARBA00022448"/>
    </source>
</evidence>
<dbReference type="InterPro" id="IPR012910">
    <property type="entry name" value="Plug_dom"/>
</dbReference>
<dbReference type="InterPro" id="IPR008969">
    <property type="entry name" value="CarboxyPept-like_regulatory"/>
</dbReference>
<dbReference type="EMBL" id="QLLR01000014">
    <property type="protein sequence ID" value="RAJ29233.1"/>
    <property type="molecule type" value="Genomic_DNA"/>
</dbReference>
<dbReference type="InterPro" id="IPR039426">
    <property type="entry name" value="TonB-dep_rcpt-like"/>
</dbReference>
<name>A0A327SNU9_9SPHI</name>